<dbReference type="SUPFAM" id="SSF143422">
    <property type="entry name" value="Transposase IS200-like"/>
    <property type="match status" value="1"/>
</dbReference>
<organism evidence="2 3">
    <name type="scientific">Oceanisphaera sediminis</name>
    <dbReference type="NCBI Taxonomy" id="981381"/>
    <lineage>
        <taxon>Bacteria</taxon>
        <taxon>Pseudomonadati</taxon>
        <taxon>Pseudomonadota</taxon>
        <taxon>Gammaproteobacteria</taxon>
        <taxon>Aeromonadales</taxon>
        <taxon>Aeromonadaceae</taxon>
        <taxon>Oceanisphaera</taxon>
    </lineage>
</organism>
<keyword evidence="3" id="KW-1185">Reference proteome</keyword>
<dbReference type="Proteomes" id="UP001501479">
    <property type="component" value="Unassembled WGS sequence"/>
</dbReference>
<sequence>MSYNDALAGRCSLPGHIYHLTVCTRYRQPFFSDWQIGRLVVRELQHVQAYLDVQSLAWVLMPDHLHWLIQLNETTTLARTLHVFKGRSAKTANHYLGRTGGLWQKGFHDHAIRQDENLQQVARYIVANPIRAGLVRRVGDYPLWDAVWL</sequence>
<gene>
    <name evidence="2" type="ORF">GCM10022421_20090</name>
</gene>
<evidence type="ECO:0000313" key="2">
    <source>
        <dbReference type="EMBL" id="GAA3712804.1"/>
    </source>
</evidence>
<comment type="caution">
    <text evidence="2">The sequence shown here is derived from an EMBL/GenBank/DDBJ whole genome shotgun (WGS) entry which is preliminary data.</text>
</comment>
<reference evidence="3" key="1">
    <citation type="journal article" date="2019" name="Int. J. Syst. Evol. Microbiol.">
        <title>The Global Catalogue of Microorganisms (GCM) 10K type strain sequencing project: providing services to taxonomists for standard genome sequencing and annotation.</title>
        <authorList>
            <consortium name="The Broad Institute Genomics Platform"/>
            <consortium name="The Broad Institute Genome Sequencing Center for Infectious Disease"/>
            <person name="Wu L."/>
            <person name="Ma J."/>
        </authorList>
    </citation>
    <scope>NUCLEOTIDE SEQUENCE [LARGE SCALE GENOMIC DNA]</scope>
    <source>
        <strain evidence="3">JCM 17329</strain>
    </source>
</reference>
<dbReference type="RefSeq" id="WP_344964727.1">
    <property type="nucleotide sequence ID" value="NZ_BAABDS010000032.1"/>
</dbReference>
<dbReference type="Gene3D" id="3.30.70.1290">
    <property type="entry name" value="Transposase IS200-like"/>
    <property type="match status" value="1"/>
</dbReference>
<dbReference type="NCBIfam" id="NF047646">
    <property type="entry name" value="REP_Tyr_transpos"/>
    <property type="match status" value="1"/>
</dbReference>
<dbReference type="InterPro" id="IPR002686">
    <property type="entry name" value="Transposase_17"/>
</dbReference>
<evidence type="ECO:0000259" key="1">
    <source>
        <dbReference type="SMART" id="SM01321"/>
    </source>
</evidence>
<dbReference type="Pfam" id="PF01797">
    <property type="entry name" value="Y1_Tnp"/>
    <property type="match status" value="1"/>
</dbReference>
<feature type="domain" description="Transposase IS200-like" evidence="1">
    <location>
        <begin position="13"/>
        <end position="128"/>
    </location>
</feature>
<proteinExistence type="predicted"/>
<dbReference type="InterPro" id="IPR052715">
    <property type="entry name" value="RAYT_transposase"/>
</dbReference>
<dbReference type="EMBL" id="BAABDS010000032">
    <property type="protein sequence ID" value="GAA3712804.1"/>
    <property type="molecule type" value="Genomic_DNA"/>
</dbReference>
<dbReference type="PANTHER" id="PTHR36966:SF1">
    <property type="entry name" value="REP-ASSOCIATED TYROSINE TRANSPOSASE"/>
    <property type="match status" value="1"/>
</dbReference>
<dbReference type="InterPro" id="IPR036515">
    <property type="entry name" value="Transposase_17_sf"/>
</dbReference>
<dbReference type="SMART" id="SM01321">
    <property type="entry name" value="Y1_Tnp"/>
    <property type="match status" value="1"/>
</dbReference>
<dbReference type="PANTHER" id="PTHR36966">
    <property type="entry name" value="REP-ASSOCIATED TYROSINE TRANSPOSASE"/>
    <property type="match status" value="1"/>
</dbReference>
<accession>A0ABP7E0W8</accession>
<evidence type="ECO:0000313" key="3">
    <source>
        <dbReference type="Proteomes" id="UP001501479"/>
    </source>
</evidence>
<name>A0ABP7E0W8_9GAMM</name>
<protein>
    <submittedName>
        <fullName evidence="2">Transposase</fullName>
    </submittedName>
</protein>